<gene>
    <name evidence="1" type="ORF">P171DRAFT_523706</name>
</gene>
<keyword evidence="2" id="KW-1185">Reference proteome</keyword>
<name>A0A9P4U920_9PLEO</name>
<dbReference type="EMBL" id="MU001505">
    <property type="protein sequence ID" value="KAF2441770.1"/>
    <property type="molecule type" value="Genomic_DNA"/>
</dbReference>
<dbReference type="AlphaFoldDB" id="A0A9P4U920"/>
<sequence length="321" mass="37214">MREIGYEIVDTNSLLEKWQAEHYHERHGHYAIGQNISDRSKLAAKGPSDKPEKSSLGLLGMLPAEVRLNVFEIVLEIDRPITTRKCCGVQGELEDLCQYHARIRKYPRKACKHDRSRFALITVSRAVNHDVSWVMHNRMKVHAELSTLVWWDKDASAAYFKWKAFDRMWDSVTRFRLLELSIPGPATSDNITCLRDGVSLLFEYWDKHDMHSAEPSREVAIQLRNMFDANQFPRPPKNSMRVRLATLWETLEHSVQVIVVKDRKVKWKFTAMSDIGARGQKYLNRFQELLGKVDIEFGGETRAYEIEARGATGGTHRRFID</sequence>
<dbReference type="Proteomes" id="UP000799764">
    <property type="component" value="Unassembled WGS sequence"/>
</dbReference>
<proteinExistence type="predicted"/>
<organism evidence="1 2">
    <name type="scientific">Karstenula rhodostoma CBS 690.94</name>
    <dbReference type="NCBI Taxonomy" id="1392251"/>
    <lineage>
        <taxon>Eukaryota</taxon>
        <taxon>Fungi</taxon>
        <taxon>Dikarya</taxon>
        <taxon>Ascomycota</taxon>
        <taxon>Pezizomycotina</taxon>
        <taxon>Dothideomycetes</taxon>
        <taxon>Pleosporomycetidae</taxon>
        <taxon>Pleosporales</taxon>
        <taxon>Massarineae</taxon>
        <taxon>Didymosphaeriaceae</taxon>
        <taxon>Karstenula</taxon>
    </lineage>
</organism>
<protein>
    <submittedName>
        <fullName evidence="1">Uncharacterized protein</fullName>
    </submittedName>
</protein>
<comment type="caution">
    <text evidence="1">The sequence shown here is derived from an EMBL/GenBank/DDBJ whole genome shotgun (WGS) entry which is preliminary data.</text>
</comment>
<accession>A0A9P4U920</accession>
<dbReference type="OrthoDB" id="3797827at2759"/>
<reference evidence="1" key="1">
    <citation type="journal article" date="2020" name="Stud. Mycol.">
        <title>101 Dothideomycetes genomes: a test case for predicting lifestyles and emergence of pathogens.</title>
        <authorList>
            <person name="Haridas S."/>
            <person name="Albert R."/>
            <person name="Binder M."/>
            <person name="Bloem J."/>
            <person name="Labutti K."/>
            <person name="Salamov A."/>
            <person name="Andreopoulos B."/>
            <person name="Baker S."/>
            <person name="Barry K."/>
            <person name="Bills G."/>
            <person name="Bluhm B."/>
            <person name="Cannon C."/>
            <person name="Castanera R."/>
            <person name="Culley D."/>
            <person name="Daum C."/>
            <person name="Ezra D."/>
            <person name="Gonzalez J."/>
            <person name="Henrissat B."/>
            <person name="Kuo A."/>
            <person name="Liang C."/>
            <person name="Lipzen A."/>
            <person name="Lutzoni F."/>
            <person name="Magnuson J."/>
            <person name="Mondo S."/>
            <person name="Nolan M."/>
            <person name="Ohm R."/>
            <person name="Pangilinan J."/>
            <person name="Park H.-J."/>
            <person name="Ramirez L."/>
            <person name="Alfaro M."/>
            <person name="Sun H."/>
            <person name="Tritt A."/>
            <person name="Yoshinaga Y."/>
            <person name="Zwiers L.-H."/>
            <person name="Turgeon B."/>
            <person name="Goodwin S."/>
            <person name="Spatafora J."/>
            <person name="Crous P."/>
            <person name="Grigoriev I."/>
        </authorList>
    </citation>
    <scope>NUCLEOTIDE SEQUENCE</scope>
    <source>
        <strain evidence="1">CBS 690.94</strain>
    </source>
</reference>
<evidence type="ECO:0000313" key="2">
    <source>
        <dbReference type="Proteomes" id="UP000799764"/>
    </source>
</evidence>
<evidence type="ECO:0000313" key="1">
    <source>
        <dbReference type="EMBL" id="KAF2441770.1"/>
    </source>
</evidence>